<dbReference type="EC" id="1.2.1.3" evidence="3"/>
<protein>
    <recommendedName>
        <fullName evidence="3">aldehyde dehydrogenase (NAD(+))</fullName>
        <ecNumber evidence="3">1.2.1.3</ecNumber>
    </recommendedName>
</protein>
<dbReference type="InterPro" id="IPR016163">
    <property type="entry name" value="Ald_DH_C"/>
</dbReference>
<dbReference type="Gene3D" id="3.40.309.10">
    <property type="entry name" value="Aldehyde Dehydrogenase, Chain A, domain 2"/>
    <property type="match status" value="1"/>
</dbReference>
<evidence type="ECO:0000256" key="6">
    <source>
        <dbReference type="RuleBase" id="RU003345"/>
    </source>
</evidence>
<comment type="catalytic activity">
    <reaction evidence="4">
        <text>an aldehyde + NAD(+) + H2O = a carboxylate + NADH + 2 H(+)</text>
        <dbReference type="Rhea" id="RHEA:16185"/>
        <dbReference type="ChEBI" id="CHEBI:15377"/>
        <dbReference type="ChEBI" id="CHEBI:15378"/>
        <dbReference type="ChEBI" id="CHEBI:17478"/>
        <dbReference type="ChEBI" id="CHEBI:29067"/>
        <dbReference type="ChEBI" id="CHEBI:57540"/>
        <dbReference type="ChEBI" id="CHEBI:57945"/>
        <dbReference type="EC" id="1.2.1.3"/>
    </reaction>
</comment>
<dbReference type="EMBL" id="JAUBYV010000013">
    <property type="protein sequence ID" value="KAK2623564.1"/>
    <property type="molecule type" value="Genomic_DNA"/>
</dbReference>
<accession>A0AAD9SUY4</accession>
<feature type="active site" evidence="5">
    <location>
        <position position="250"/>
    </location>
</feature>
<dbReference type="Proteomes" id="UP001285354">
    <property type="component" value="Unassembled WGS sequence"/>
</dbReference>
<evidence type="ECO:0000256" key="4">
    <source>
        <dbReference type="ARBA" id="ARBA00049194"/>
    </source>
</evidence>
<feature type="domain" description="Aldehyde dehydrogenase" evidence="7">
    <location>
        <begin position="29"/>
        <end position="384"/>
    </location>
</feature>
<sequence>MPSPTSPLDFTVFKHCINGSYPSTRECRHGVNPANLSPLPDMPVATPADLDAAVVAARAAYRAWSKVPWGERRGVIRRYVDALEGEKEGFVKLLTREQGKPIFQATNDLDIAISFARATASMVLDEEVIEDTEDRKIANRFTPLGIVAGIVPWNFPTLLATMKIIPAVLTGNVIIIKPSPFTPYSGLKLVELAQRFFPPGVIQSLSGDDDLGPWITSHPGIDKISFTGSTRTGKLVAASAAKTLKRVTLELGGNDAAIICADVDIEKVAPQIATFAFLNSGQICLCIKRIFVHKSIYAPFLRALTRHAKTFQVGDGSAPETFCGPVQNSMQYERVKGFFSDIEKEKWTVALGGKVDKTNGYFINPTIIDNPPDESRIVTEEPFGMLHSHDLLHGKH</sequence>
<dbReference type="PROSITE" id="PS00687">
    <property type="entry name" value="ALDEHYDE_DEHYDR_GLU"/>
    <property type="match status" value="1"/>
</dbReference>
<dbReference type="InterPro" id="IPR016161">
    <property type="entry name" value="Ald_DH/histidinol_DH"/>
</dbReference>
<dbReference type="FunFam" id="3.40.605.10:FF:000007">
    <property type="entry name" value="NAD/NADP-dependent betaine aldehyde dehydrogenase"/>
    <property type="match status" value="1"/>
</dbReference>
<reference evidence="8" key="1">
    <citation type="submission" date="2023-06" db="EMBL/GenBank/DDBJ databases">
        <title>Draft genome of Marssonina rosae.</title>
        <authorList>
            <person name="Cheng Q."/>
        </authorList>
    </citation>
    <scope>NUCLEOTIDE SEQUENCE</scope>
    <source>
        <strain evidence="8">R4</strain>
    </source>
</reference>
<evidence type="ECO:0000256" key="5">
    <source>
        <dbReference type="PROSITE-ProRule" id="PRU10007"/>
    </source>
</evidence>
<dbReference type="Pfam" id="PF00171">
    <property type="entry name" value="Aldedh"/>
    <property type="match status" value="1"/>
</dbReference>
<keyword evidence="2 6" id="KW-0560">Oxidoreductase</keyword>
<dbReference type="Gene3D" id="3.40.605.10">
    <property type="entry name" value="Aldehyde Dehydrogenase, Chain A, domain 1"/>
    <property type="match status" value="1"/>
</dbReference>
<dbReference type="InterPro" id="IPR015590">
    <property type="entry name" value="Aldehyde_DH_dom"/>
</dbReference>
<dbReference type="AlphaFoldDB" id="A0AAD9SUY4"/>
<evidence type="ECO:0000313" key="9">
    <source>
        <dbReference type="Proteomes" id="UP001285354"/>
    </source>
</evidence>
<proteinExistence type="inferred from homology"/>
<dbReference type="SUPFAM" id="SSF53720">
    <property type="entry name" value="ALDH-like"/>
    <property type="match status" value="1"/>
</dbReference>
<organism evidence="8 9">
    <name type="scientific">Diplocarpon rosae</name>
    <dbReference type="NCBI Taxonomy" id="946125"/>
    <lineage>
        <taxon>Eukaryota</taxon>
        <taxon>Fungi</taxon>
        <taxon>Dikarya</taxon>
        <taxon>Ascomycota</taxon>
        <taxon>Pezizomycotina</taxon>
        <taxon>Leotiomycetes</taxon>
        <taxon>Helotiales</taxon>
        <taxon>Drepanopezizaceae</taxon>
        <taxon>Diplocarpon</taxon>
    </lineage>
</organism>
<evidence type="ECO:0000256" key="2">
    <source>
        <dbReference type="ARBA" id="ARBA00023002"/>
    </source>
</evidence>
<dbReference type="InterPro" id="IPR029510">
    <property type="entry name" value="Ald_DH_CS_GLU"/>
</dbReference>
<dbReference type="InterPro" id="IPR016162">
    <property type="entry name" value="Ald_DH_N"/>
</dbReference>
<dbReference type="InterPro" id="IPR016160">
    <property type="entry name" value="Ald_DH_CS_CYS"/>
</dbReference>
<evidence type="ECO:0000256" key="1">
    <source>
        <dbReference type="ARBA" id="ARBA00009986"/>
    </source>
</evidence>
<dbReference type="GO" id="GO:0004029">
    <property type="term" value="F:aldehyde dehydrogenase (NAD+) activity"/>
    <property type="evidence" value="ECO:0007669"/>
    <property type="project" value="UniProtKB-EC"/>
</dbReference>
<keyword evidence="9" id="KW-1185">Reference proteome</keyword>
<name>A0AAD9SUY4_9HELO</name>
<comment type="similarity">
    <text evidence="1 6">Belongs to the aldehyde dehydrogenase family.</text>
</comment>
<gene>
    <name evidence="8" type="ORF">QTJ16_007118</name>
</gene>
<evidence type="ECO:0000259" key="7">
    <source>
        <dbReference type="Pfam" id="PF00171"/>
    </source>
</evidence>
<comment type="caution">
    <text evidence="8">The sequence shown here is derived from an EMBL/GenBank/DDBJ whole genome shotgun (WGS) entry which is preliminary data.</text>
</comment>
<dbReference type="PANTHER" id="PTHR11699">
    <property type="entry name" value="ALDEHYDE DEHYDROGENASE-RELATED"/>
    <property type="match status" value="1"/>
</dbReference>
<evidence type="ECO:0000313" key="8">
    <source>
        <dbReference type="EMBL" id="KAK2623564.1"/>
    </source>
</evidence>
<dbReference type="PROSITE" id="PS00070">
    <property type="entry name" value="ALDEHYDE_DEHYDR_CYS"/>
    <property type="match status" value="1"/>
</dbReference>
<evidence type="ECO:0000256" key="3">
    <source>
        <dbReference type="ARBA" id="ARBA00024226"/>
    </source>
</evidence>